<dbReference type="SUPFAM" id="SSF53901">
    <property type="entry name" value="Thiolase-like"/>
    <property type="match status" value="1"/>
</dbReference>
<dbReference type="PROSITE" id="PS00098">
    <property type="entry name" value="THIOLASE_1"/>
    <property type="match status" value="1"/>
</dbReference>
<sequence length="423" mass="42897">MAPGTATAAAAASTLHDVFIVSAARTPIGSFLGSLRAFPAVELASVAISGALDRTRVPSAAVSELVLGTVLAANGGQAPARQAALAAALPVTTVCTTVNKVCASGLKAVGMAADSLALGRAGAAGVAVAGGAESMSRAPHYVDGLRGSGRAAGARYGWPTVGDRVLVDAIARDGLTDATLGASMGALADALAAAEGISREEQDHHATHSYSRAAKAAHAGLFADEIVAVKAADGSVALGEDEEVRRFTSVEHLPTLRPAFAPAANGGADGGGGKRKGGGGRTTRPAAAAAAAAVAAAVAAARSRLATRRRSQTAPRRSSSPRARRSRSTGCPPWRASSRMPTRRARPRPSPPPPSPPWRRRSGGRASRRRTWTIGRSTRRLARRRWRSTGGSPSTRRASMCGGGPSRSGTQSARRARASSSPS</sequence>
<feature type="compositionally biased region" description="Low complexity" evidence="4">
    <location>
        <begin position="407"/>
        <end position="423"/>
    </location>
</feature>
<dbReference type="GO" id="GO:0005739">
    <property type="term" value="C:mitochondrion"/>
    <property type="evidence" value="ECO:0007669"/>
    <property type="project" value="TreeGrafter"/>
</dbReference>
<organism evidence="6 7">
    <name type="scientific">Porphyra umbilicalis</name>
    <name type="common">Purple laver</name>
    <name type="synonym">Red alga</name>
    <dbReference type="NCBI Taxonomy" id="2786"/>
    <lineage>
        <taxon>Eukaryota</taxon>
        <taxon>Rhodophyta</taxon>
        <taxon>Bangiophyceae</taxon>
        <taxon>Bangiales</taxon>
        <taxon>Bangiaceae</taxon>
        <taxon>Porphyra</taxon>
    </lineage>
</organism>
<dbReference type="PANTHER" id="PTHR18919">
    <property type="entry name" value="ACETYL-COA C-ACYLTRANSFERASE"/>
    <property type="match status" value="1"/>
</dbReference>
<evidence type="ECO:0000313" key="6">
    <source>
        <dbReference type="EMBL" id="OSX73308.1"/>
    </source>
</evidence>
<protein>
    <recommendedName>
        <fullName evidence="5">Thiolase N-terminal domain-containing protein</fullName>
    </recommendedName>
</protein>
<dbReference type="OrthoDB" id="429at2759"/>
<comment type="similarity">
    <text evidence="1">Belongs to the thiolase-like superfamily. Thiolase family.</text>
</comment>
<keyword evidence="7" id="KW-1185">Reference proteome</keyword>
<evidence type="ECO:0000256" key="2">
    <source>
        <dbReference type="ARBA" id="ARBA00022679"/>
    </source>
</evidence>
<feature type="compositionally biased region" description="Pro residues" evidence="4">
    <location>
        <begin position="348"/>
        <end position="357"/>
    </location>
</feature>
<dbReference type="EMBL" id="KV919003">
    <property type="protein sequence ID" value="OSX73308.1"/>
    <property type="molecule type" value="Genomic_DNA"/>
</dbReference>
<evidence type="ECO:0000256" key="4">
    <source>
        <dbReference type="SAM" id="MobiDB-lite"/>
    </source>
</evidence>
<name>A0A1X6NXI3_PORUM</name>
<feature type="region of interest" description="Disordered" evidence="4">
    <location>
        <begin position="258"/>
        <end position="285"/>
    </location>
</feature>
<evidence type="ECO:0000313" key="7">
    <source>
        <dbReference type="Proteomes" id="UP000218209"/>
    </source>
</evidence>
<feature type="compositionally biased region" description="Low complexity" evidence="4">
    <location>
        <begin position="312"/>
        <end position="321"/>
    </location>
</feature>
<reference evidence="6 7" key="1">
    <citation type="submission" date="2017-03" db="EMBL/GenBank/DDBJ databases">
        <title>WGS assembly of Porphyra umbilicalis.</title>
        <authorList>
            <person name="Brawley S.H."/>
            <person name="Blouin N.A."/>
            <person name="Ficko-Blean E."/>
            <person name="Wheeler G.L."/>
            <person name="Lohr M."/>
            <person name="Goodson H.V."/>
            <person name="Jenkins J.W."/>
            <person name="Blaby-Haas C.E."/>
            <person name="Helliwell K.E."/>
            <person name="Chan C."/>
            <person name="Marriage T."/>
            <person name="Bhattacharya D."/>
            <person name="Klein A.S."/>
            <person name="Badis Y."/>
            <person name="Brodie J."/>
            <person name="Cao Y."/>
            <person name="Collen J."/>
            <person name="Dittami S.M."/>
            <person name="Gachon C.M."/>
            <person name="Green B.R."/>
            <person name="Karpowicz S."/>
            <person name="Kim J.W."/>
            <person name="Kudahl U."/>
            <person name="Lin S."/>
            <person name="Michel G."/>
            <person name="Mittag M."/>
            <person name="Olson B.J."/>
            <person name="Pangilinan J."/>
            <person name="Peng Y."/>
            <person name="Qiu H."/>
            <person name="Shu S."/>
            <person name="Singer J.T."/>
            <person name="Smith A.G."/>
            <person name="Sprecher B.N."/>
            <person name="Wagner V."/>
            <person name="Wang W."/>
            <person name="Wang Z.-Y."/>
            <person name="Yan J."/>
            <person name="Yarish C."/>
            <person name="Zoeuner-Riek S."/>
            <person name="Zhuang Y."/>
            <person name="Zou Y."/>
            <person name="Lindquist E.A."/>
            <person name="Grimwood J."/>
            <person name="Barry K."/>
            <person name="Rokhsar D.S."/>
            <person name="Schmutz J."/>
            <person name="Stiller J.W."/>
            <person name="Grossman A.R."/>
            <person name="Prochnik S.E."/>
        </authorList>
    </citation>
    <scope>NUCLEOTIDE SEQUENCE [LARGE SCALE GENOMIC DNA]</scope>
    <source>
        <strain evidence="6">4086291</strain>
    </source>
</reference>
<dbReference type="Gene3D" id="3.40.47.10">
    <property type="match status" value="1"/>
</dbReference>
<gene>
    <name evidence="6" type="ORF">BU14_0357s0001</name>
</gene>
<accession>A0A1X6NXI3</accession>
<feature type="compositionally biased region" description="Basic residues" evidence="4">
    <location>
        <begin position="358"/>
        <end position="387"/>
    </location>
</feature>
<dbReference type="GO" id="GO:0003985">
    <property type="term" value="F:acetyl-CoA C-acetyltransferase activity"/>
    <property type="evidence" value="ECO:0007669"/>
    <property type="project" value="TreeGrafter"/>
</dbReference>
<dbReference type="Proteomes" id="UP000218209">
    <property type="component" value="Unassembled WGS sequence"/>
</dbReference>
<keyword evidence="2" id="KW-0808">Transferase</keyword>
<dbReference type="AlphaFoldDB" id="A0A1X6NXI3"/>
<keyword evidence="3" id="KW-0012">Acyltransferase</keyword>
<dbReference type="Pfam" id="PF00108">
    <property type="entry name" value="Thiolase_N"/>
    <property type="match status" value="1"/>
</dbReference>
<dbReference type="GO" id="GO:0006635">
    <property type="term" value="P:fatty acid beta-oxidation"/>
    <property type="evidence" value="ECO:0007669"/>
    <property type="project" value="TreeGrafter"/>
</dbReference>
<feature type="domain" description="Thiolase N-terminal" evidence="5">
    <location>
        <begin position="18"/>
        <end position="262"/>
    </location>
</feature>
<evidence type="ECO:0000256" key="1">
    <source>
        <dbReference type="ARBA" id="ARBA00010982"/>
    </source>
</evidence>
<dbReference type="InterPro" id="IPR020616">
    <property type="entry name" value="Thiolase_N"/>
</dbReference>
<proteinExistence type="inferred from homology"/>
<dbReference type="InterPro" id="IPR016039">
    <property type="entry name" value="Thiolase-like"/>
</dbReference>
<evidence type="ECO:0000256" key="3">
    <source>
        <dbReference type="ARBA" id="ARBA00023315"/>
    </source>
</evidence>
<dbReference type="PANTHER" id="PTHR18919:SF156">
    <property type="entry name" value="ACETYL-COA ACETYLTRANSFERASE, MITOCHONDRIAL"/>
    <property type="match status" value="1"/>
</dbReference>
<feature type="region of interest" description="Disordered" evidence="4">
    <location>
        <begin position="303"/>
        <end position="423"/>
    </location>
</feature>
<evidence type="ECO:0000259" key="5">
    <source>
        <dbReference type="Pfam" id="PF00108"/>
    </source>
</evidence>
<dbReference type="InterPro" id="IPR020615">
    <property type="entry name" value="Thiolase_acyl_enz_int_AS"/>
</dbReference>